<dbReference type="OrthoDB" id="4540492at2759"/>
<name>E3NKN5_CAERE</name>
<evidence type="ECO:0000313" key="2">
    <source>
        <dbReference type="EMBL" id="EFP02515.1"/>
    </source>
</evidence>
<dbReference type="InParanoid" id="E3NKN5"/>
<proteinExistence type="predicted"/>
<feature type="transmembrane region" description="Helical" evidence="1">
    <location>
        <begin position="20"/>
        <end position="44"/>
    </location>
</feature>
<protein>
    <submittedName>
        <fullName evidence="2">Uncharacterized protein</fullName>
    </submittedName>
</protein>
<evidence type="ECO:0000313" key="3">
    <source>
        <dbReference type="Proteomes" id="UP000008281"/>
    </source>
</evidence>
<gene>
    <name evidence="2" type="ORF">CRE_30249</name>
</gene>
<dbReference type="Proteomes" id="UP000008281">
    <property type="component" value="Unassembled WGS sequence"/>
</dbReference>
<dbReference type="AlphaFoldDB" id="E3NKN5"/>
<evidence type="ECO:0000256" key="1">
    <source>
        <dbReference type="SAM" id="Phobius"/>
    </source>
</evidence>
<sequence>MRDRDAEKWGYGPTYCREVASIVIGIFLQFTLVVGAILAMPIVLGNKKFSIIKTLKTAYRSFGWSYNRFGDSQTWKNHPAEKEKRMCLQCFKFQDQYARKMRKEEPLLEYMTQNIREVIKDLASRPPEEKVAEVQKQAVRAFFKDRAGITTHDSSQKPTDALFYIIIKI</sequence>
<keyword evidence="1" id="KW-1133">Transmembrane helix</keyword>
<keyword evidence="1" id="KW-0812">Transmembrane</keyword>
<reference evidence="2" key="1">
    <citation type="submission" date="2007-07" db="EMBL/GenBank/DDBJ databases">
        <title>PCAP assembly of the Caenorhabditis remanei genome.</title>
        <authorList>
            <consortium name="The Caenorhabditis remanei Sequencing Consortium"/>
            <person name="Wilson R.K."/>
        </authorList>
    </citation>
    <scope>NUCLEOTIDE SEQUENCE [LARGE SCALE GENOMIC DNA]</scope>
    <source>
        <strain evidence="2">PB4641</strain>
    </source>
</reference>
<keyword evidence="3" id="KW-1185">Reference proteome</keyword>
<dbReference type="EMBL" id="DS268816">
    <property type="protein sequence ID" value="EFP02515.1"/>
    <property type="molecule type" value="Genomic_DNA"/>
</dbReference>
<keyword evidence="1" id="KW-0472">Membrane</keyword>
<accession>E3NKN5</accession>
<dbReference type="HOGENOM" id="CLU_1579966_0_0_1"/>
<organism evidence="3">
    <name type="scientific">Caenorhabditis remanei</name>
    <name type="common">Caenorhabditis vulgaris</name>
    <dbReference type="NCBI Taxonomy" id="31234"/>
    <lineage>
        <taxon>Eukaryota</taxon>
        <taxon>Metazoa</taxon>
        <taxon>Ecdysozoa</taxon>
        <taxon>Nematoda</taxon>
        <taxon>Chromadorea</taxon>
        <taxon>Rhabditida</taxon>
        <taxon>Rhabditina</taxon>
        <taxon>Rhabditomorpha</taxon>
        <taxon>Rhabditoidea</taxon>
        <taxon>Rhabditidae</taxon>
        <taxon>Peloderinae</taxon>
        <taxon>Caenorhabditis</taxon>
    </lineage>
</organism>